<evidence type="ECO:0000256" key="1">
    <source>
        <dbReference type="SAM" id="Phobius"/>
    </source>
</evidence>
<reference evidence="2 3" key="1">
    <citation type="submission" date="2019-04" db="EMBL/GenBank/DDBJ databases">
        <title>Natronomonas sp. F20-122 a newhaloarchaeon isolated from a saline saltern of Isla Bacuta, Huelva, Spain.</title>
        <authorList>
            <person name="Duran-Viseras A."/>
            <person name="Sanchez-Porro C."/>
            <person name="Ventosa A."/>
        </authorList>
    </citation>
    <scope>NUCLEOTIDE SEQUENCE [LARGE SCALE GENOMIC DNA]</scope>
    <source>
        <strain evidence="2 3">F20-122</strain>
    </source>
</reference>
<keyword evidence="1" id="KW-1133">Transmembrane helix</keyword>
<feature type="transmembrane region" description="Helical" evidence="1">
    <location>
        <begin position="65"/>
        <end position="89"/>
    </location>
</feature>
<accession>A0A4U5JAR3</accession>
<keyword evidence="3" id="KW-1185">Reference proteome</keyword>
<keyword evidence="2" id="KW-0418">Kinase</keyword>
<dbReference type="GO" id="GO:0016301">
    <property type="term" value="F:kinase activity"/>
    <property type="evidence" value="ECO:0007669"/>
    <property type="project" value="UniProtKB-KW"/>
</dbReference>
<keyword evidence="2" id="KW-0808">Transferase</keyword>
<sequence>MSTQTETATATATETIPGNWKAGVAGGLGGGLVFGMLMTMMMPNILETAIPVMYGIEGPAGGVGWVIHMIHAAILGVVFAALLGGAGFAGASVQRQLGAGIAYGLVLWIVLATFVMPAWVGAMGPMAPPVPDVNPMSAVGHVVYGAILGGVSHALEGL</sequence>
<evidence type="ECO:0000313" key="2">
    <source>
        <dbReference type="EMBL" id="TKR25655.1"/>
    </source>
</evidence>
<dbReference type="AlphaFoldDB" id="A0A4U5JAR3"/>
<feature type="transmembrane region" description="Helical" evidence="1">
    <location>
        <begin position="101"/>
        <end position="124"/>
    </location>
</feature>
<dbReference type="OrthoDB" id="239294at2157"/>
<evidence type="ECO:0000313" key="3">
    <source>
        <dbReference type="Proteomes" id="UP000308037"/>
    </source>
</evidence>
<feature type="transmembrane region" description="Helical" evidence="1">
    <location>
        <begin position="136"/>
        <end position="155"/>
    </location>
</feature>
<keyword evidence="1" id="KW-0472">Membrane</keyword>
<name>A0A4U5JAR3_9EURY</name>
<comment type="caution">
    <text evidence="2">The sequence shown here is derived from an EMBL/GenBank/DDBJ whole genome shotgun (WGS) entry which is preliminary data.</text>
</comment>
<dbReference type="EMBL" id="QKNX01000003">
    <property type="protein sequence ID" value="TKR25655.1"/>
    <property type="molecule type" value="Genomic_DNA"/>
</dbReference>
<gene>
    <name evidence="2" type="ORF">DM868_09595</name>
</gene>
<dbReference type="Proteomes" id="UP000308037">
    <property type="component" value="Unassembled WGS sequence"/>
</dbReference>
<proteinExistence type="predicted"/>
<feature type="transmembrane region" description="Helical" evidence="1">
    <location>
        <begin position="24"/>
        <end position="45"/>
    </location>
</feature>
<protein>
    <submittedName>
        <fullName evidence="2">Histidine kinase</fullName>
    </submittedName>
</protein>
<organism evidence="2 3">
    <name type="scientific">Natronomonas salsuginis</name>
    <dbReference type="NCBI Taxonomy" id="2217661"/>
    <lineage>
        <taxon>Archaea</taxon>
        <taxon>Methanobacteriati</taxon>
        <taxon>Methanobacteriota</taxon>
        <taxon>Stenosarchaea group</taxon>
        <taxon>Halobacteria</taxon>
        <taxon>Halobacteriales</taxon>
        <taxon>Natronomonadaceae</taxon>
        <taxon>Natronomonas</taxon>
    </lineage>
</organism>
<keyword evidence="1" id="KW-0812">Transmembrane</keyword>
<dbReference type="RefSeq" id="WP_137276662.1">
    <property type="nucleotide sequence ID" value="NZ_QKNX01000003.1"/>
</dbReference>